<reference evidence="1 2" key="1">
    <citation type="submission" date="2016-10" db="EMBL/GenBank/DDBJ databases">
        <authorList>
            <person name="de Groot N.N."/>
        </authorList>
    </citation>
    <scope>NUCLEOTIDE SEQUENCE [LARGE SCALE GENOMIC DNA]</scope>
    <source>
        <strain evidence="1 2">CGMCC 1.10076</strain>
    </source>
</reference>
<protein>
    <submittedName>
        <fullName evidence="1">Uncharacterized protein</fullName>
    </submittedName>
</protein>
<evidence type="ECO:0000313" key="1">
    <source>
        <dbReference type="EMBL" id="SDJ79375.1"/>
    </source>
</evidence>
<proteinExistence type="predicted"/>
<accession>A0A1G8WP19</accession>
<keyword evidence="2" id="KW-1185">Reference proteome</keyword>
<organism evidence="1 2">
    <name type="scientific">Flavobacterium noncentrifugens</name>
    <dbReference type="NCBI Taxonomy" id="1128970"/>
    <lineage>
        <taxon>Bacteria</taxon>
        <taxon>Pseudomonadati</taxon>
        <taxon>Bacteroidota</taxon>
        <taxon>Flavobacteriia</taxon>
        <taxon>Flavobacteriales</taxon>
        <taxon>Flavobacteriaceae</taxon>
        <taxon>Flavobacterium</taxon>
    </lineage>
</organism>
<name>A0A1G8WP19_9FLAO</name>
<dbReference type="Proteomes" id="UP000199580">
    <property type="component" value="Unassembled WGS sequence"/>
</dbReference>
<dbReference type="EMBL" id="FNEZ01000002">
    <property type="protein sequence ID" value="SDJ79375.1"/>
    <property type="molecule type" value="Genomic_DNA"/>
</dbReference>
<sequence length="49" mass="5765">MIKRGFTQMTRIFFTVHPLTQVSKKIRVICVNPRDNCSQKAHKIKILTH</sequence>
<dbReference type="AlphaFoldDB" id="A0A1G8WP19"/>
<evidence type="ECO:0000313" key="2">
    <source>
        <dbReference type="Proteomes" id="UP000199580"/>
    </source>
</evidence>
<gene>
    <name evidence="1" type="ORF">SAMN04487935_1876</name>
</gene>